<dbReference type="PANTHER" id="PTHR47972">
    <property type="entry name" value="KINESIN-LIKE PROTEIN KLP-3"/>
    <property type="match status" value="1"/>
</dbReference>
<dbReference type="GO" id="GO:0005524">
    <property type="term" value="F:ATP binding"/>
    <property type="evidence" value="ECO:0007669"/>
    <property type="project" value="UniProtKB-UniRule"/>
</dbReference>
<keyword evidence="7" id="KW-1185">Reference proteome</keyword>
<dbReference type="PROSITE" id="PS50067">
    <property type="entry name" value="KINESIN_MOTOR_2"/>
    <property type="match status" value="1"/>
</dbReference>
<dbReference type="SMART" id="SM00248">
    <property type="entry name" value="ANK"/>
    <property type="match status" value="4"/>
</dbReference>
<reference evidence="6" key="1">
    <citation type="submission" date="2023-01" db="EMBL/GenBank/DDBJ databases">
        <title>Metagenome sequencing of chrysophaentin producing Chrysophaeum taylorii.</title>
        <authorList>
            <person name="Davison J."/>
            <person name="Bewley C."/>
        </authorList>
    </citation>
    <scope>NUCLEOTIDE SEQUENCE</scope>
    <source>
        <strain evidence="6">NIES-1699</strain>
    </source>
</reference>
<dbReference type="Proteomes" id="UP001230188">
    <property type="component" value="Unassembled WGS sequence"/>
</dbReference>
<dbReference type="SUPFAM" id="SSF52540">
    <property type="entry name" value="P-loop containing nucleoside triphosphate hydrolases"/>
    <property type="match status" value="1"/>
</dbReference>
<dbReference type="Pfam" id="PF00225">
    <property type="entry name" value="Kinesin"/>
    <property type="match status" value="1"/>
</dbReference>
<keyword evidence="3" id="KW-0175">Coiled coil</keyword>
<dbReference type="Pfam" id="PF00023">
    <property type="entry name" value="Ank"/>
    <property type="match status" value="1"/>
</dbReference>
<dbReference type="InterPro" id="IPR036770">
    <property type="entry name" value="Ankyrin_rpt-contain_sf"/>
</dbReference>
<feature type="repeat" description="ANK" evidence="1">
    <location>
        <begin position="37"/>
        <end position="69"/>
    </location>
</feature>
<sequence length="535" mass="57475">MSVVFELIPFYKPESPGLLKQTLETLSYEECRAVDANGNTSLVLCAQHGWDDLADILLKNGSDANATSSAGVTSLSYACGARPVANEALVRLLLACGADPNIPELHYGCCALHYLAATGSQRLCDLMIAKGARAGTKDWYDWTPADYAADAGHDDCAGKLRAAAAVQDSVSVSKPPKKIIEDLEEDLARKRRQIEDQAKDIKRLRGMLKAALNEAEAHRARWRRAEAQLCQPNDARREILHNHHKISRVLVYARLRPALAGTTTTRNVAFEPELDRVYGSGESQAAVFADVKNLVARCCDGFDARVFAYGPSGSGKTYTMIGGGGGGVGGGVVDDEAGILWRSAVEVFRILEERGDDDGSVEVSMFEACRDSLRDLLLEGGAKKRARSLQDLVETIDLGLRTHTSSSHLAISLVVENAKQRGKLTLLDLAAAPEDGESLISRAIGGGGGGARGRNHPLARLFSSSSSDSQTLVIVNCNPDESQATATSVAFAQRCKRLQNQTTQHLKAELSRLKASGVAATSPPPGKLRRPSHHR</sequence>
<dbReference type="SUPFAM" id="SSF48403">
    <property type="entry name" value="Ankyrin repeat"/>
    <property type="match status" value="1"/>
</dbReference>
<protein>
    <recommendedName>
        <fullName evidence="5">Kinesin motor domain-containing protein</fullName>
    </recommendedName>
</protein>
<evidence type="ECO:0000256" key="4">
    <source>
        <dbReference type="SAM" id="MobiDB-lite"/>
    </source>
</evidence>
<gene>
    <name evidence="6" type="ORF">CTAYLR_008834</name>
</gene>
<organism evidence="6 7">
    <name type="scientific">Chrysophaeum taylorii</name>
    <dbReference type="NCBI Taxonomy" id="2483200"/>
    <lineage>
        <taxon>Eukaryota</taxon>
        <taxon>Sar</taxon>
        <taxon>Stramenopiles</taxon>
        <taxon>Ochrophyta</taxon>
        <taxon>Pelagophyceae</taxon>
        <taxon>Pelagomonadales</taxon>
        <taxon>Pelagomonadaceae</taxon>
        <taxon>Chrysophaeum</taxon>
    </lineage>
</organism>
<dbReference type="GO" id="GO:0008017">
    <property type="term" value="F:microtubule binding"/>
    <property type="evidence" value="ECO:0007669"/>
    <property type="project" value="InterPro"/>
</dbReference>
<proteinExistence type="inferred from homology"/>
<dbReference type="PANTHER" id="PTHR47972:SF63">
    <property type="entry name" value="KINESIN FAMILY MEMBER 25"/>
    <property type="match status" value="1"/>
</dbReference>
<keyword evidence="1" id="KW-0040">ANK repeat</keyword>
<dbReference type="PRINTS" id="PR00380">
    <property type="entry name" value="KINESINHEAVY"/>
</dbReference>
<evidence type="ECO:0000256" key="2">
    <source>
        <dbReference type="PROSITE-ProRule" id="PRU00283"/>
    </source>
</evidence>
<dbReference type="PROSITE" id="PS50088">
    <property type="entry name" value="ANK_REPEAT"/>
    <property type="match status" value="1"/>
</dbReference>
<dbReference type="InterPro" id="IPR002110">
    <property type="entry name" value="Ankyrin_rpt"/>
</dbReference>
<dbReference type="Gene3D" id="1.25.40.20">
    <property type="entry name" value="Ankyrin repeat-containing domain"/>
    <property type="match status" value="1"/>
</dbReference>
<evidence type="ECO:0000256" key="3">
    <source>
        <dbReference type="SAM" id="Coils"/>
    </source>
</evidence>
<dbReference type="InterPro" id="IPR027640">
    <property type="entry name" value="Kinesin-like_fam"/>
</dbReference>
<dbReference type="Gene3D" id="3.40.850.10">
    <property type="entry name" value="Kinesin motor domain"/>
    <property type="match status" value="2"/>
</dbReference>
<comment type="similarity">
    <text evidence="2">Belongs to the TRAFAC class myosin-kinesin ATPase superfamily. Kinesin family.</text>
</comment>
<name>A0AAD7U6Q7_9STRA</name>
<dbReference type="PROSITE" id="PS50297">
    <property type="entry name" value="ANK_REP_REGION"/>
    <property type="match status" value="1"/>
</dbReference>
<evidence type="ECO:0000256" key="1">
    <source>
        <dbReference type="PROSITE-ProRule" id="PRU00023"/>
    </source>
</evidence>
<comment type="caution">
    <text evidence="6">The sequence shown here is derived from an EMBL/GenBank/DDBJ whole genome shotgun (WGS) entry which is preliminary data.</text>
</comment>
<feature type="region of interest" description="Disordered" evidence="4">
    <location>
        <begin position="513"/>
        <end position="535"/>
    </location>
</feature>
<evidence type="ECO:0000313" key="7">
    <source>
        <dbReference type="Proteomes" id="UP001230188"/>
    </source>
</evidence>
<evidence type="ECO:0000313" key="6">
    <source>
        <dbReference type="EMBL" id="KAJ8599297.1"/>
    </source>
</evidence>
<dbReference type="GO" id="GO:0007018">
    <property type="term" value="P:microtubule-based movement"/>
    <property type="evidence" value="ECO:0007669"/>
    <property type="project" value="InterPro"/>
</dbReference>
<feature type="domain" description="Kinesin motor" evidence="5">
    <location>
        <begin position="248"/>
        <end position="430"/>
    </location>
</feature>
<accession>A0AAD7U6Q7</accession>
<evidence type="ECO:0000259" key="5">
    <source>
        <dbReference type="PROSITE" id="PS50067"/>
    </source>
</evidence>
<dbReference type="InterPro" id="IPR036961">
    <property type="entry name" value="Kinesin_motor_dom_sf"/>
</dbReference>
<dbReference type="AlphaFoldDB" id="A0AAD7U6Q7"/>
<feature type="binding site" evidence="2">
    <location>
        <begin position="310"/>
        <end position="317"/>
    </location>
    <ligand>
        <name>ATP</name>
        <dbReference type="ChEBI" id="CHEBI:30616"/>
    </ligand>
</feature>
<dbReference type="InterPro" id="IPR027417">
    <property type="entry name" value="P-loop_NTPase"/>
</dbReference>
<feature type="coiled-coil region" evidence="3">
    <location>
        <begin position="177"/>
        <end position="228"/>
    </location>
</feature>
<dbReference type="GO" id="GO:0015630">
    <property type="term" value="C:microtubule cytoskeleton"/>
    <property type="evidence" value="ECO:0007669"/>
    <property type="project" value="TreeGrafter"/>
</dbReference>
<dbReference type="SMART" id="SM00129">
    <property type="entry name" value="KISc"/>
    <property type="match status" value="1"/>
</dbReference>
<keyword evidence="2" id="KW-0505">Motor protein</keyword>
<dbReference type="GO" id="GO:0003777">
    <property type="term" value="F:microtubule motor activity"/>
    <property type="evidence" value="ECO:0007669"/>
    <property type="project" value="InterPro"/>
</dbReference>
<dbReference type="InterPro" id="IPR001752">
    <property type="entry name" value="Kinesin_motor_dom"/>
</dbReference>
<keyword evidence="2" id="KW-0067">ATP-binding</keyword>
<dbReference type="Pfam" id="PF12796">
    <property type="entry name" value="Ank_2"/>
    <property type="match status" value="1"/>
</dbReference>
<dbReference type="EMBL" id="JAQMWT010000573">
    <property type="protein sequence ID" value="KAJ8599297.1"/>
    <property type="molecule type" value="Genomic_DNA"/>
</dbReference>
<keyword evidence="2" id="KW-0547">Nucleotide-binding</keyword>